<dbReference type="EMBL" id="AP025739">
    <property type="protein sequence ID" value="BDI29997.1"/>
    <property type="molecule type" value="Genomic_DNA"/>
</dbReference>
<evidence type="ECO:0000313" key="4">
    <source>
        <dbReference type="EMBL" id="BDI29997.1"/>
    </source>
</evidence>
<dbReference type="PANTHER" id="PTHR30055:SF234">
    <property type="entry name" value="HTH-TYPE TRANSCRIPTIONAL REGULATOR BETI"/>
    <property type="match status" value="1"/>
</dbReference>
<dbReference type="KEGG" id="ccot:CCAX7_20480"/>
<dbReference type="Gene3D" id="1.10.357.10">
    <property type="entry name" value="Tetracycline Repressor, domain 2"/>
    <property type="match status" value="1"/>
</dbReference>
<dbReference type="InterPro" id="IPR036271">
    <property type="entry name" value="Tet_transcr_reg_TetR-rel_C_sf"/>
</dbReference>
<evidence type="ECO:0000256" key="2">
    <source>
        <dbReference type="ARBA" id="ARBA00023125"/>
    </source>
</evidence>
<evidence type="ECO:0000256" key="1">
    <source>
        <dbReference type="ARBA" id="ARBA00023015"/>
    </source>
</evidence>
<dbReference type="PROSITE" id="PS50977">
    <property type="entry name" value="HTH_TETR_2"/>
    <property type="match status" value="1"/>
</dbReference>
<organism evidence="4 5">
    <name type="scientific">Capsulimonas corticalis</name>
    <dbReference type="NCBI Taxonomy" id="2219043"/>
    <lineage>
        <taxon>Bacteria</taxon>
        <taxon>Bacillati</taxon>
        <taxon>Armatimonadota</taxon>
        <taxon>Armatimonadia</taxon>
        <taxon>Capsulimonadales</taxon>
        <taxon>Capsulimonadaceae</taxon>
        <taxon>Capsulimonas</taxon>
    </lineage>
</organism>
<keyword evidence="2" id="KW-0238">DNA-binding</keyword>
<dbReference type="SUPFAM" id="SSF48498">
    <property type="entry name" value="Tetracyclin repressor-like, C-terminal domain"/>
    <property type="match status" value="1"/>
</dbReference>
<dbReference type="PRINTS" id="PR00455">
    <property type="entry name" value="HTHTETR"/>
</dbReference>
<dbReference type="InterPro" id="IPR041479">
    <property type="entry name" value="TetR_CgmR_C"/>
</dbReference>
<sequence length="173" mass="18718">MLLQAAARIVRRDGVSKLTQDALAEEAGVSKGGVLYHFPSKYALIAALAEERIARFEGRIEGFSSEDGQEDGRWTRAYAQASAEPQEDGDPSVGLMAAAASDPAVMERIRARFGEWQSRAEADGIDDATATLLRLAADGLWLTEMLGLASPKGELRERVVARMLELAQSAKRV</sequence>
<dbReference type="InterPro" id="IPR009057">
    <property type="entry name" value="Homeodomain-like_sf"/>
</dbReference>
<proteinExistence type="predicted"/>
<evidence type="ECO:0000256" key="3">
    <source>
        <dbReference type="ARBA" id="ARBA00023163"/>
    </source>
</evidence>
<dbReference type="InterPro" id="IPR001647">
    <property type="entry name" value="HTH_TetR"/>
</dbReference>
<gene>
    <name evidence="4" type="ORF">CCAX7_20480</name>
</gene>
<dbReference type="AlphaFoldDB" id="A0A402D2E0"/>
<dbReference type="GO" id="GO:0003700">
    <property type="term" value="F:DNA-binding transcription factor activity"/>
    <property type="evidence" value="ECO:0007669"/>
    <property type="project" value="TreeGrafter"/>
</dbReference>
<protein>
    <submittedName>
        <fullName evidence="4">TetR family transcriptional regulator</fullName>
    </submittedName>
</protein>
<dbReference type="Pfam" id="PF00440">
    <property type="entry name" value="TetR_N"/>
    <property type="match status" value="1"/>
</dbReference>
<keyword evidence="3" id="KW-0804">Transcription</keyword>
<name>A0A402D2E0_9BACT</name>
<dbReference type="SUPFAM" id="SSF46689">
    <property type="entry name" value="Homeodomain-like"/>
    <property type="match status" value="1"/>
</dbReference>
<dbReference type="GO" id="GO:0000976">
    <property type="term" value="F:transcription cis-regulatory region binding"/>
    <property type="evidence" value="ECO:0007669"/>
    <property type="project" value="TreeGrafter"/>
</dbReference>
<dbReference type="Pfam" id="PF17937">
    <property type="entry name" value="TetR_C_28"/>
    <property type="match status" value="1"/>
</dbReference>
<dbReference type="Proteomes" id="UP000287394">
    <property type="component" value="Chromosome"/>
</dbReference>
<dbReference type="PANTHER" id="PTHR30055">
    <property type="entry name" value="HTH-TYPE TRANSCRIPTIONAL REGULATOR RUTR"/>
    <property type="match status" value="1"/>
</dbReference>
<dbReference type="InterPro" id="IPR050109">
    <property type="entry name" value="HTH-type_TetR-like_transc_reg"/>
</dbReference>
<keyword evidence="5" id="KW-1185">Reference proteome</keyword>
<accession>A0A402D2E0</accession>
<reference evidence="4 5" key="1">
    <citation type="journal article" date="2019" name="Int. J. Syst. Evol. Microbiol.">
        <title>Capsulimonas corticalis gen. nov., sp. nov., an aerobic capsulated bacterium, of a novel bacterial order, Capsulimonadales ord. nov., of the class Armatimonadia of the phylum Armatimonadetes.</title>
        <authorList>
            <person name="Li J."/>
            <person name="Kudo C."/>
            <person name="Tonouchi A."/>
        </authorList>
    </citation>
    <scope>NUCLEOTIDE SEQUENCE [LARGE SCALE GENOMIC DNA]</scope>
    <source>
        <strain evidence="4 5">AX-7</strain>
    </source>
</reference>
<keyword evidence="1" id="KW-0805">Transcription regulation</keyword>
<evidence type="ECO:0000313" key="5">
    <source>
        <dbReference type="Proteomes" id="UP000287394"/>
    </source>
</evidence>